<dbReference type="OrthoDB" id="495783at2"/>
<dbReference type="RefSeq" id="WP_012155381.1">
    <property type="nucleotide sequence ID" value="NC_009901.1"/>
</dbReference>
<sequence>MAKVLVSSCLLGCNVRYNASQIEVNSADFDDVVKSHSIISFCPEVAAGLVIPRAPAEICQGSGVDVLAGSAKIMCQDQTDVTEAFILGAELALQVCIKQGVTHAILTESSPSCGSSNIYNGKFEGVKIPGQGVTCALLEKHGIKVTNQYELAELTSHS</sequence>
<evidence type="ECO:0000313" key="2">
    <source>
        <dbReference type="Proteomes" id="UP000002608"/>
    </source>
</evidence>
<proteinExistence type="predicted"/>
<dbReference type="Pfam" id="PF04463">
    <property type="entry name" value="2-thiour_desulf"/>
    <property type="match status" value="1"/>
</dbReference>
<reference evidence="1 2" key="1">
    <citation type="submission" date="2007-10" db="EMBL/GenBank/DDBJ databases">
        <title>Complete sequence of Shewanella pealeana ATCC 700345.</title>
        <authorList>
            <consortium name="US DOE Joint Genome Institute"/>
            <person name="Copeland A."/>
            <person name="Lucas S."/>
            <person name="Lapidus A."/>
            <person name="Barry K."/>
            <person name="Glavina del Rio T."/>
            <person name="Dalin E."/>
            <person name="Tice H."/>
            <person name="Pitluck S."/>
            <person name="Chertkov O."/>
            <person name="Brettin T."/>
            <person name="Bruce D."/>
            <person name="Detter J.C."/>
            <person name="Han C."/>
            <person name="Schmutz J."/>
            <person name="Larimer F."/>
            <person name="Land M."/>
            <person name="Hauser L."/>
            <person name="Kyrpides N."/>
            <person name="Kim E."/>
            <person name="Zhao J.-S.Z."/>
            <person name="Manno D."/>
            <person name="Hawari J."/>
            <person name="Richardson P."/>
        </authorList>
    </citation>
    <scope>NUCLEOTIDE SEQUENCE [LARGE SCALE GENOMIC DNA]</scope>
    <source>
        <strain evidence="2">ATCC 700345 / ANG-SQ1</strain>
    </source>
</reference>
<dbReference type="PANTHER" id="PTHR30087">
    <property type="entry name" value="INNER MEMBRANE PROTEIN"/>
    <property type="match status" value="1"/>
</dbReference>
<dbReference type="Proteomes" id="UP000002608">
    <property type="component" value="Chromosome"/>
</dbReference>
<dbReference type="eggNOG" id="COG1683">
    <property type="taxonomic scope" value="Bacteria"/>
</dbReference>
<dbReference type="KEGG" id="spl:Spea_2145"/>
<protein>
    <submittedName>
        <fullName evidence="1">Uncharacterized protein</fullName>
    </submittedName>
</protein>
<accession>A8H4H8</accession>
<dbReference type="AlphaFoldDB" id="A8H4H8"/>
<organism evidence="1 2">
    <name type="scientific">Shewanella pealeana (strain ATCC 700345 / ANG-SQ1)</name>
    <dbReference type="NCBI Taxonomy" id="398579"/>
    <lineage>
        <taxon>Bacteria</taxon>
        <taxon>Pseudomonadati</taxon>
        <taxon>Pseudomonadota</taxon>
        <taxon>Gammaproteobacteria</taxon>
        <taxon>Alteromonadales</taxon>
        <taxon>Shewanellaceae</taxon>
        <taxon>Shewanella</taxon>
    </lineage>
</organism>
<name>A8H4H8_SHEPA</name>
<keyword evidence="2" id="KW-1185">Reference proteome</keyword>
<dbReference type="PANTHER" id="PTHR30087:SF1">
    <property type="entry name" value="HYPOTHETICAL CYTOSOLIC PROTEIN"/>
    <property type="match status" value="1"/>
</dbReference>
<dbReference type="InterPro" id="IPR007553">
    <property type="entry name" value="2-thiour_desulf"/>
</dbReference>
<dbReference type="EMBL" id="CP000851">
    <property type="protein sequence ID" value="ABV87465.1"/>
    <property type="molecule type" value="Genomic_DNA"/>
</dbReference>
<dbReference type="HOGENOM" id="CLU_076318_1_1_6"/>
<gene>
    <name evidence="1" type="ordered locus">Spea_2145</name>
</gene>
<evidence type="ECO:0000313" key="1">
    <source>
        <dbReference type="EMBL" id="ABV87465.1"/>
    </source>
</evidence>